<dbReference type="RefSeq" id="WP_350936877.1">
    <property type="nucleotide sequence ID" value="NZ_CP157762.1"/>
</dbReference>
<sequence length="115" mass="12595">MKVIDRYIESWNETEPAQRRLLIDEVWAEDGRYTDPLAVVEGRDAIAALIGAVQGQFPGLRFSLGPVDAHHDIARFTWALGAPGAEPLVVGFDVAVFAEDGRIARVHGFLDKVPA</sequence>
<feature type="domain" description="SnoaL-like" evidence="1">
    <location>
        <begin position="5"/>
        <end position="106"/>
    </location>
</feature>
<evidence type="ECO:0000313" key="2">
    <source>
        <dbReference type="EMBL" id="XBP95764.1"/>
    </source>
</evidence>
<dbReference type="InterPro" id="IPR032710">
    <property type="entry name" value="NTF2-like_dom_sf"/>
</dbReference>
<gene>
    <name evidence="3" type="ORF">ABUL08_10360</name>
    <name evidence="2" type="ORF">VK199_10310</name>
</gene>
<dbReference type="Gene3D" id="3.10.450.50">
    <property type="match status" value="1"/>
</dbReference>
<accession>A0AAU7ME40</accession>
<reference evidence="3" key="2">
    <citation type="submission" date="2024-06" db="EMBL/GenBank/DDBJ databases">
        <title>Micromonospora mangrovi CCTCC AA 2012012 genome sequences.</title>
        <authorList>
            <person name="Gao J."/>
        </authorList>
    </citation>
    <scope>NUCLEOTIDE SEQUENCE</scope>
    <source>
        <strain evidence="3">CCTCC AA 2012012</strain>
    </source>
</reference>
<proteinExistence type="predicted"/>
<organism evidence="2">
    <name type="scientific">Micromonospora sp. CCTCC AA 2012012</name>
    <dbReference type="NCBI Taxonomy" id="3111921"/>
    <lineage>
        <taxon>Bacteria</taxon>
        <taxon>Bacillati</taxon>
        <taxon>Actinomycetota</taxon>
        <taxon>Actinomycetes</taxon>
        <taxon>Micromonosporales</taxon>
        <taxon>Micromonosporaceae</taxon>
        <taxon>Micromonospora</taxon>
    </lineage>
</organism>
<dbReference type="InterPro" id="IPR037401">
    <property type="entry name" value="SnoaL-like"/>
</dbReference>
<dbReference type="Pfam" id="PF12680">
    <property type="entry name" value="SnoaL_2"/>
    <property type="match status" value="1"/>
</dbReference>
<dbReference type="EMBL" id="CP159342">
    <property type="protein sequence ID" value="XCH76468.1"/>
    <property type="molecule type" value="Genomic_DNA"/>
</dbReference>
<name>A0AAU7ME40_9ACTN</name>
<evidence type="ECO:0000259" key="1">
    <source>
        <dbReference type="Pfam" id="PF12680"/>
    </source>
</evidence>
<protein>
    <submittedName>
        <fullName evidence="2">Nuclear transport factor 2 family protein</fullName>
    </submittedName>
</protein>
<reference evidence="2" key="1">
    <citation type="submission" date="2024-01" db="EMBL/GenBank/DDBJ databases">
        <title>The genome sequence of Micromonospora mangrovi CCTCC AA 2012012.</title>
        <authorList>
            <person name="Gao J."/>
        </authorList>
    </citation>
    <scope>NUCLEOTIDE SEQUENCE</scope>
    <source>
        <strain evidence="2">CCTCC AA 2012012</strain>
    </source>
</reference>
<dbReference type="EMBL" id="CP157762">
    <property type="protein sequence ID" value="XBP95764.1"/>
    <property type="molecule type" value="Genomic_DNA"/>
</dbReference>
<dbReference type="AlphaFoldDB" id="A0AAU7ME40"/>
<dbReference type="SUPFAM" id="SSF54427">
    <property type="entry name" value="NTF2-like"/>
    <property type="match status" value="1"/>
</dbReference>
<evidence type="ECO:0000313" key="3">
    <source>
        <dbReference type="EMBL" id="XCH76468.1"/>
    </source>
</evidence>